<organism evidence="12 13">
    <name type="scientific">Plesiocystis pacifica SIR-1</name>
    <dbReference type="NCBI Taxonomy" id="391625"/>
    <lineage>
        <taxon>Bacteria</taxon>
        <taxon>Pseudomonadati</taxon>
        <taxon>Myxococcota</taxon>
        <taxon>Polyangia</taxon>
        <taxon>Nannocystales</taxon>
        <taxon>Nannocystaceae</taxon>
        <taxon>Plesiocystis</taxon>
    </lineage>
</organism>
<dbReference type="InterPro" id="IPR003710">
    <property type="entry name" value="ApbA"/>
</dbReference>
<comment type="similarity">
    <text evidence="2 9">Belongs to the ketopantoate reductase family.</text>
</comment>
<evidence type="ECO:0000256" key="8">
    <source>
        <dbReference type="ARBA" id="ARBA00048793"/>
    </source>
</evidence>
<evidence type="ECO:0000256" key="1">
    <source>
        <dbReference type="ARBA" id="ARBA00004994"/>
    </source>
</evidence>
<dbReference type="Gene3D" id="3.40.50.720">
    <property type="entry name" value="NAD(P)-binding Rossmann-like Domain"/>
    <property type="match status" value="1"/>
</dbReference>
<sequence length="348" mass="36980">MSALHVGVIGAGAIGVHVALRLAHAGAEVTVLSRARGKAEAEAGILHAASLDGERVPQTPDRLRFVTDPQALAATELILLCVKSKDTRSACEPLVALPDAARRPVVSFQNGLRNPDTIAALELPAVAGMVSFNVNRVDEDGRAVYHQATSGPLMSATGSSAHERALLARLAALSEAAGMPFERRADMRSVQTGKLLLNLNNAICALSGVSIATSVRTRDLRRSFAASMREGLRIYAAAGERPATIGKLPSRLIAWLLPLPDAVVLRVAKSLITIDPRARSSTLQDLEAGKRTEIESLNGELVRLAEAAGAPCPINRWIVDEVHRLEAMDTPAFHDPAALWAAIQPLTR</sequence>
<dbReference type="InterPro" id="IPR013332">
    <property type="entry name" value="KPR_N"/>
</dbReference>
<dbReference type="PANTHER" id="PTHR43765">
    <property type="entry name" value="2-DEHYDROPANTOATE 2-REDUCTASE-RELATED"/>
    <property type="match status" value="1"/>
</dbReference>
<comment type="catalytic activity">
    <reaction evidence="8 9">
        <text>(R)-pantoate + NADP(+) = 2-dehydropantoate + NADPH + H(+)</text>
        <dbReference type="Rhea" id="RHEA:16233"/>
        <dbReference type="ChEBI" id="CHEBI:11561"/>
        <dbReference type="ChEBI" id="CHEBI:15378"/>
        <dbReference type="ChEBI" id="CHEBI:15980"/>
        <dbReference type="ChEBI" id="CHEBI:57783"/>
        <dbReference type="ChEBI" id="CHEBI:58349"/>
        <dbReference type="EC" id="1.1.1.169"/>
    </reaction>
</comment>
<protein>
    <recommendedName>
        <fullName evidence="4 9">2-dehydropantoate 2-reductase</fullName>
        <ecNumber evidence="3 9">1.1.1.169</ecNumber>
    </recommendedName>
    <alternativeName>
        <fullName evidence="7 9">Ketopantoate reductase</fullName>
    </alternativeName>
</protein>
<dbReference type="Proteomes" id="UP000005801">
    <property type="component" value="Unassembled WGS sequence"/>
</dbReference>
<evidence type="ECO:0000256" key="2">
    <source>
        <dbReference type="ARBA" id="ARBA00007870"/>
    </source>
</evidence>
<name>A6G4W7_9BACT</name>
<dbReference type="Pfam" id="PF08546">
    <property type="entry name" value="ApbA_C"/>
    <property type="match status" value="1"/>
</dbReference>
<dbReference type="STRING" id="391625.PPSIR1_10665"/>
<dbReference type="EMBL" id="ABCS01000023">
    <property type="protein sequence ID" value="EDM79059.1"/>
    <property type="molecule type" value="Genomic_DNA"/>
</dbReference>
<keyword evidence="5 9" id="KW-0521">NADP</keyword>
<dbReference type="InterPro" id="IPR050838">
    <property type="entry name" value="Ketopantoate_reductase"/>
</dbReference>
<dbReference type="InterPro" id="IPR013328">
    <property type="entry name" value="6PGD_dom2"/>
</dbReference>
<dbReference type="OrthoDB" id="5333395at2"/>
<evidence type="ECO:0000259" key="11">
    <source>
        <dbReference type="Pfam" id="PF08546"/>
    </source>
</evidence>
<dbReference type="SUPFAM" id="SSF51735">
    <property type="entry name" value="NAD(P)-binding Rossmann-fold domains"/>
    <property type="match status" value="1"/>
</dbReference>
<dbReference type="UniPathway" id="UPA00028">
    <property type="reaction ID" value="UER00004"/>
</dbReference>
<feature type="domain" description="Ketopantoate reductase C-terminal" evidence="11">
    <location>
        <begin position="186"/>
        <end position="325"/>
    </location>
</feature>
<dbReference type="GO" id="GO:0005737">
    <property type="term" value="C:cytoplasm"/>
    <property type="evidence" value="ECO:0007669"/>
    <property type="project" value="TreeGrafter"/>
</dbReference>
<evidence type="ECO:0000256" key="6">
    <source>
        <dbReference type="ARBA" id="ARBA00023002"/>
    </source>
</evidence>
<dbReference type="GO" id="GO:0050661">
    <property type="term" value="F:NADP binding"/>
    <property type="evidence" value="ECO:0007669"/>
    <property type="project" value="TreeGrafter"/>
</dbReference>
<evidence type="ECO:0000256" key="9">
    <source>
        <dbReference type="RuleBase" id="RU362068"/>
    </source>
</evidence>
<dbReference type="NCBIfam" id="TIGR00745">
    <property type="entry name" value="apbA_panE"/>
    <property type="match status" value="1"/>
</dbReference>
<dbReference type="AlphaFoldDB" id="A6G4W7"/>
<dbReference type="GO" id="GO:0008677">
    <property type="term" value="F:2-dehydropantoate 2-reductase activity"/>
    <property type="evidence" value="ECO:0007669"/>
    <property type="project" value="UniProtKB-EC"/>
</dbReference>
<accession>A6G4W7</accession>
<keyword evidence="13" id="KW-1185">Reference proteome</keyword>
<comment type="caution">
    <text evidence="12">The sequence shown here is derived from an EMBL/GenBank/DDBJ whole genome shotgun (WGS) entry which is preliminary data.</text>
</comment>
<dbReference type="Gene3D" id="1.10.1040.10">
    <property type="entry name" value="N-(1-d-carboxylethyl)-l-norvaline Dehydrogenase, domain 2"/>
    <property type="match status" value="1"/>
</dbReference>
<comment type="pathway">
    <text evidence="1 9">Cofactor biosynthesis; (R)-pantothenate biosynthesis; (R)-pantoate from 3-methyl-2-oxobutanoate: step 2/2.</text>
</comment>
<keyword evidence="6 9" id="KW-0560">Oxidoreductase</keyword>
<dbReference type="RefSeq" id="WP_006971766.1">
    <property type="nucleotide sequence ID" value="NZ_ABCS01000023.1"/>
</dbReference>
<dbReference type="eggNOG" id="COG1893">
    <property type="taxonomic scope" value="Bacteria"/>
</dbReference>
<gene>
    <name evidence="12" type="ORF">PPSIR1_10665</name>
</gene>
<dbReference type="SUPFAM" id="SSF48179">
    <property type="entry name" value="6-phosphogluconate dehydrogenase C-terminal domain-like"/>
    <property type="match status" value="1"/>
</dbReference>
<feature type="domain" description="Ketopantoate reductase N-terminal" evidence="10">
    <location>
        <begin position="6"/>
        <end position="146"/>
    </location>
</feature>
<dbReference type="GO" id="GO:0015940">
    <property type="term" value="P:pantothenate biosynthetic process"/>
    <property type="evidence" value="ECO:0007669"/>
    <property type="project" value="UniProtKB-UniPathway"/>
</dbReference>
<dbReference type="InterPro" id="IPR013752">
    <property type="entry name" value="KPA_reductase"/>
</dbReference>
<keyword evidence="9" id="KW-0566">Pantothenate biosynthesis</keyword>
<dbReference type="EC" id="1.1.1.169" evidence="3 9"/>
<evidence type="ECO:0000259" key="10">
    <source>
        <dbReference type="Pfam" id="PF02558"/>
    </source>
</evidence>
<proteinExistence type="inferred from homology"/>
<dbReference type="PANTHER" id="PTHR43765:SF2">
    <property type="entry name" value="2-DEHYDROPANTOATE 2-REDUCTASE"/>
    <property type="match status" value="1"/>
</dbReference>
<comment type="function">
    <text evidence="9">Catalyzes the NADPH-dependent reduction of ketopantoate into pantoic acid.</text>
</comment>
<evidence type="ECO:0000256" key="4">
    <source>
        <dbReference type="ARBA" id="ARBA00019465"/>
    </source>
</evidence>
<evidence type="ECO:0000256" key="3">
    <source>
        <dbReference type="ARBA" id="ARBA00013014"/>
    </source>
</evidence>
<evidence type="ECO:0000313" key="12">
    <source>
        <dbReference type="EMBL" id="EDM79059.1"/>
    </source>
</evidence>
<dbReference type="InterPro" id="IPR008927">
    <property type="entry name" value="6-PGluconate_DH-like_C_sf"/>
</dbReference>
<evidence type="ECO:0000256" key="7">
    <source>
        <dbReference type="ARBA" id="ARBA00032024"/>
    </source>
</evidence>
<dbReference type="Pfam" id="PF02558">
    <property type="entry name" value="ApbA"/>
    <property type="match status" value="1"/>
</dbReference>
<evidence type="ECO:0000256" key="5">
    <source>
        <dbReference type="ARBA" id="ARBA00022857"/>
    </source>
</evidence>
<evidence type="ECO:0000313" key="13">
    <source>
        <dbReference type="Proteomes" id="UP000005801"/>
    </source>
</evidence>
<reference evidence="12 13" key="1">
    <citation type="submission" date="2007-06" db="EMBL/GenBank/DDBJ databases">
        <authorList>
            <person name="Shimkets L."/>
            <person name="Ferriera S."/>
            <person name="Johnson J."/>
            <person name="Kravitz S."/>
            <person name="Beeson K."/>
            <person name="Sutton G."/>
            <person name="Rogers Y.-H."/>
            <person name="Friedman R."/>
            <person name="Frazier M."/>
            <person name="Venter J.C."/>
        </authorList>
    </citation>
    <scope>NUCLEOTIDE SEQUENCE [LARGE SCALE GENOMIC DNA]</scope>
    <source>
        <strain evidence="12 13">SIR-1</strain>
    </source>
</reference>
<dbReference type="InterPro" id="IPR036291">
    <property type="entry name" value="NAD(P)-bd_dom_sf"/>
</dbReference>